<name>A0A8S5NXE7_9CAUD</name>
<protein>
    <recommendedName>
        <fullName evidence="2">YubB ferredoxin-like domain-containing protein</fullName>
    </recommendedName>
</protein>
<accession>A0A8S5NXE7</accession>
<reference evidence="1" key="1">
    <citation type="journal article" date="2021" name="Proc. Natl. Acad. Sci. U.S.A.">
        <title>A Catalog of Tens of Thousands of Viruses from Human Metagenomes Reveals Hidden Associations with Chronic Diseases.</title>
        <authorList>
            <person name="Tisza M.J."/>
            <person name="Buck C.B."/>
        </authorList>
    </citation>
    <scope>NUCLEOTIDE SEQUENCE</scope>
    <source>
        <strain evidence="1">CtNU74</strain>
    </source>
</reference>
<dbReference type="EMBL" id="BK015285">
    <property type="protein sequence ID" value="DAD99462.1"/>
    <property type="molecule type" value="Genomic_DNA"/>
</dbReference>
<proteinExistence type="predicted"/>
<organism evidence="1">
    <name type="scientific">Siphoviridae sp. ctNU74</name>
    <dbReference type="NCBI Taxonomy" id="2825471"/>
    <lineage>
        <taxon>Viruses</taxon>
        <taxon>Duplodnaviria</taxon>
        <taxon>Heunggongvirae</taxon>
        <taxon>Uroviricota</taxon>
        <taxon>Caudoviricetes</taxon>
    </lineage>
</organism>
<evidence type="ECO:0008006" key="2">
    <source>
        <dbReference type="Google" id="ProtNLM"/>
    </source>
</evidence>
<sequence>MPNWCEGTLKVRGTKENIKRFVLEGLHPVDLFGDAKSELTVNEFGDINSNETCWIEETRRGFVEGVEVYLSEYEDDERLTAVFDSKFAWGINADELLRTCKKYHVDMKIHAFEQGMEFNQVIEIIDGEVIHDYEIHFTDYQWECVCPKLGG</sequence>
<evidence type="ECO:0000313" key="1">
    <source>
        <dbReference type="EMBL" id="DAD99462.1"/>
    </source>
</evidence>